<dbReference type="STRING" id="1477437.SAMN05444682_103442"/>
<dbReference type="PANTHER" id="PTHR43085:SF57">
    <property type="entry name" value="CARBOHYDRATE KINASE PFKB DOMAIN-CONTAINING PROTEIN"/>
    <property type="match status" value="1"/>
</dbReference>
<dbReference type="SUPFAM" id="SSF53613">
    <property type="entry name" value="Ribokinase-like"/>
    <property type="match status" value="1"/>
</dbReference>
<dbReference type="OrthoDB" id="9813569at2"/>
<dbReference type="Pfam" id="PF00294">
    <property type="entry name" value="PfkB"/>
    <property type="match status" value="1"/>
</dbReference>
<organism evidence="5 6">
    <name type="scientific">Parapedobacter indicus</name>
    <dbReference type="NCBI Taxonomy" id="1477437"/>
    <lineage>
        <taxon>Bacteria</taxon>
        <taxon>Pseudomonadati</taxon>
        <taxon>Bacteroidota</taxon>
        <taxon>Sphingobacteriia</taxon>
        <taxon>Sphingobacteriales</taxon>
        <taxon>Sphingobacteriaceae</taxon>
        <taxon>Parapedobacter</taxon>
    </lineage>
</organism>
<sequence>MDKTVDIFVCGYLCVDLTPAFKTEVTFQPGTLTELNGMTFSLGGAVGNTGLVLHRFGKKVLLNSLIGDDHLGRYISDCLDEYGVANSIQKTTHAGTAFGIVLAPPAIDRLFLEYPGSSRFFDLARVDIENVKSSKLLHFGYLPLLQHFFHAKGEQLVELFQQAKRSGTVTSMDLSLPDPTGETQEIDWHEILTRVLPYTDILLPSIEEILYMTMPDVYRELCEKHGEAQVLDRVSPETIQSVGRMLLRYGVKIVLIKMAHRGAYLFTGNLTDEKNGLLELDTEQWSNLTLYCPAYAADRQRITNASGAGDTAVAAFLAALLEGVTPQMAVKLSTAAGRESLYCNDLYTELPDWEDIYHLAITN</sequence>
<keyword evidence="6" id="KW-1185">Reference proteome</keyword>
<accession>A0A1I3HPV1</accession>
<evidence type="ECO:0000256" key="3">
    <source>
        <dbReference type="ARBA" id="ARBA00022777"/>
    </source>
</evidence>
<reference evidence="5 6" key="1">
    <citation type="submission" date="2016-10" db="EMBL/GenBank/DDBJ databases">
        <authorList>
            <person name="de Groot N.N."/>
        </authorList>
    </citation>
    <scope>NUCLEOTIDE SEQUENCE [LARGE SCALE GENOMIC DNA]</scope>
    <source>
        <strain evidence="5 6">RK1</strain>
    </source>
</reference>
<name>A0A1I3HPV1_9SPHI</name>
<keyword evidence="2" id="KW-0808">Transferase</keyword>
<feature type="domain" description="Carbohydrate kinase PfkB" evidence="4">
    <location>
        <begin position="9"/>
        <end position="343"/>
    </location>
</feature>
<dbReference type="InterPro" id="IPR050306">
    <property type="entry name" value="PfkB_Carbo_kinase"/>
</dbReference>
<evidence type="ECO:0000259" key="4">
    <source>
        <dbReference type="Pfam" id="PF00294"/>
    </source>
</evidence>
<dbReference type="InterPro" id="IPR011611">
    <property type="entry name" value="PfkB_dom"/>
</dbReference>
<keyword evidence="3 5" id="KW-0418">Kinase</keyword>
<gene>
    <name evidence="5" type="ORF">SAMN05444682_103442</name>
</gene>
<dbReference type="Gene3D" id="3.40.1190.20">
    <property type="match status" value="1"/>
</dbReference>
<comment type="similarity">
    <text evidence="1">Belongs to the carbohydrate kinase PfkB family.</text>
</comment>
<evidence type="ECO:0000256" key="1">
    <source>
        <dbReference type="ARBA" id="ARBA00010688"/>
    </source>
</evidence>
<evidence type="ECO:0000313" key="6">
    <source>
        <dbReference type="Proteomes" id="UP000198670"/>
    </source>
</evidence>
<dbReference type="InterPro" id="IPR029056">
    <property type="entry name" value="Ribokinase-like"/>
</dbReference>
<protein>
    <submittedName>
        <fullName evidence="5">Sugar or nucleoside kinase, ribokinase family</fullName>
    </submittedName>
</protein>
<dbReference type="EMBL" id="FOQO01000003">
    <property type="protein sequence ID" value="SFI37550.1"/>
    <property type="molecule type" value="Genomic_DNA"/>
</dbReference>
<dbReference type="AlphaFoldDB" id="A0A1I3HPV1"/>
<dbReference type="RefSeq" id="WP_090626201.1">
    <property type="nucleotide sequence ID" value="NZ_FOQO01000003.1"/>
</dbReference>
<evidence type="ECO:0000313" key="5">
    <source>
        <dbReference type="EMBL" id="SFI37550.1"/>
    </source>
</evidence>
<evidence type="ECO:0000256" key="2">
    <source>
        <dbReference type="ARBA" id="ARBA00022679"/>
    </source>
</evidence>
<dbReference type="Proteomes" id="UP000198670">
    <property type="component" value="Unassembled WGS sequence"/>
</dbReference>
<dbReference type="GO" id="GO:0016301">
    <property type="term" value="F:kinase activity"/>
    <property type="evidence" value="ECO:0007669"/>
    <property type="project" value="UniProtKB-KW"/>
</dbReference>
<proteinExistence type="inferred from homology"/>
<dbReference type="PANTHER" id="PTHR43085">
    <property type="entry name" value="HEXOKINASE FAMILY MEMBER"/>
    <property type="match status" value="1"/>
</dbReference>